<sequence length="71" mass="7813">MMIASVLSSQGLEYMESVAFQNSWEGKVEAIKRVCYNFHCCLESGGLPMYIHKCVPVCPECGINVGPSIVK</sequence>
<proteinExistence type="predicted"/>
<reference evidence="1" key="1">
    <citation type="submission" date="2018-05" db="EMBL/GenBank/DDBJ databases">
        <authorList>
            <person name="Lanie J.A."/>
            <person name="Ng W.-L."/>
            <person name="Kazmierczak K.M."/>
            <person name="Andrzejewski T.M."/>
            <person name="Davidsen T.M."/>
            <person name="Wayne K.J."/>
            <person name="Tettelin H."/>
            <person name="Glass J.I."/>
            <person name="Rusch D."/>
            <person name="Podicherti R."/>
            <person name="Tsui H.-C.T."/>
            <person name="Winkler M.E."/>
        </authorList>
    </citation>
    <scope>NUCLEOTIDE SEQUENCE</scope>
</reference>
<evidence type="ECO:0000313" key="1">
    <source>
        <dbReference type="EMBL" id="SVB16289.1"/>
    </source>
</evidence>
<accession>A0A382BRQ8</accession>
<dbReference type="AlphaFoldDB" id="A0A382BRQ8"/>
<gene>
    <name evidence="1" type="ORF">METZ01_LOCUS169143</name>
</gene>
<protein>
    <submittedName>
        <fullName evidence="1">Uncharacterized protein</fullName>
    </submittedName>
</protein>
<organism evidence="1">
    <name type="scientific">marine metagenome</name>
    <dbReference type="NCBI Taxonomy" id="408172"/>
    <lineage>
        <taxon>unclassified sequences</taxon>
        <taxon>metagenomes</taxon>
        <taxon>ecological metagenomes</taxon>
    </lineage>
</organism>
<name>A0A382BRQ8_9ZZZZ</name>
<dbReference type="EMBL" id="UINC01030984">
    <property type="protein sequence ID" value="SVB16289.1"/>
    <property type="molecule type" value="Genomic_DNA"/>
</dbReference>